<dbReference type="GeneTree" id="ENSGT00940000163477"/>
<dbReference type="PANTHER" id="PTHR47905">
    <property type="entry name" value="UBIQUITIN-LIKE PROTEIN 4B"/>
    <property type="match status" value="1"/>
</dbReference>
<dbReference type="SMART" id="SM00213">
    <property type="entry name" value="UBQ"/>
    <property type="match status" value="1"/>
</dbReference>
<dbReference type="PROSITE" id="PS50053">
    <property type="entry name" value="UBIQUITIN_2"/>
    <property type="match status" value="1"/>
</dbReference>
<dbReference type="PRINTS" id="PR00348">
    <property type="entry name" value="UBIQUITIN"/>
</dbReference>
<reference evidence="4" key="3">
    <citation type="submission" date="2025-09" db="UniProtKB">
        <authorList>
            <consortium name="Ensembl"/>
        </authorList>
    </citation>
    <scope>IDENTIFICATION</scope>
</reference>
<sequence>MWLTVKLLFGRRCLLQVSENEKVFMLKRLVSKQLHVPEEQQRLLFRGQVLADNKCLSDYCIGPNSTLNVILRPLEMSVSLSQSWSLWPQLTQILAKHFSPQDVEKVLSQLKEENKKSFQRMSLDELERVSKLLHPEGKHPGASAVTFSELLIVSMPQFPLLVKSYYLFSIGAPKQEERMEGSTFTHFFEFPRVRP</sequence>
<keyword evidence="2" id="KW-0963">Cytoplasm</keyword>
<evidence type="ECO:0000259" key="3">
    <source>
        <dbReference type="PROSITE" id="PS50053"/>
    </source>
</evidence>
<dbReference type="OMA" id="ASINVIM"/>
<dbReference type="PROSITE" id="PS00299">
    <property type="entry name" value="UBIQUITIN_1"/>
    <property type="match status" value="1"/>
</dbReference>
<evidence type="ECO:0000256" key="1">
    <source>
        <dbReference type="ARBA" id="ARBA00004496"/>
    </source>
</evidence>
<dbReference type="InterPro" id="IPR019954">
    <property type="entry name" value="Ubiquitin_CS"/>
</dbReference>
<feature type="domain" description="Ubiquitin-like" evidence="3">
    <location>
        <begin position="1"/>
        <end position="72"/>
    </location>
</feature>
<dbReference type="InterPro" id="IPR000626">
    <property type="entry name" value="Ubiquitin-like_dom"/>
</dbReference>
<dbReference type="AlphaFoldDB" id="A0A4X2KY03"/>
<proteinExistence type="predicted"/>
<dbReference type="Gene3D" id="3.10.20.90">
    <property type="entry name" value="Phosphatidylinositol 3-kinase Catalytic Subunit, Chain A, domain 1"/>
    <property type="match status" value="1"/>
</dbReference>
<reference evidence="5" key="1">
    <citation type="submission" date="2018-12" db="EMBL/GenBank/DDBJ databases">
        <authorList>
            <person name="Yazar S."/>
        </authorList>
    </citation>
    <scope>NUCLEOTIDE SEQUENCE [LARGE SCALE GENOMIC DNA]</scope>
</reference>
<dbReference type="PANTHER" id="PTHR47905:SF1">
    <property type="entry name" value="UBIQUITIN-LIKE PROTEIN 4B"/>
    <property type="match status" value="1"/>
</dbReference>
<dbReference type="Ensembl" id="ENSVURT00010019488.1">
    <property type="protein sequence ID" value="ENSVURP00010017149.1"/>
    <property type="gene ID" value="ENSVURG00010013114.1"/>
</dbReference>
<protein>
    <recommendedName>
        <fullName evidence="3">Ubiquitin-like domain-containing protein</fullName>
    </recommendedName>
</protein>
<evidence type="ECO:0000313" key="5">
    <source>
        <dbReference type="Proteomes" id="UP000314987"/>
    </source>
</evidence>
<accession>A0A4X2KY03</accession>
<organism evidence="4 5">
    <name type="scientific">Vombatus ursinus</name>
    <name type="common">Common wombat</name>
    <dbReference type="NCBI Taxonomy" id="29139"/>
    <lineage>
        <taxon>Eukaryota</taxon>
        <taxon>Metazoa</taxon>
        <taxon>Chordata</taxon>
        <taxon>Craniata</taxon>
        <taxon>Vertebrata</taxon>
        <taxon>Euteleostomi</taxon>
        <taxon>Mammalia</taxon>
        <taxon>Metatheria</taxon>
        <taxon>Diprotodontia</taxon>
        <taxon>Vombatidae</taxon>
        <taxon>Vombatus</taxon>
    </lineage>
</organism>
<evidence type="ECO:0000256" key="2">
    <source>
        <dbReference type="ARBA" id="ARBA00022490"/>
    </source>
</evidence>
<dbReference type="InterPro" id="IPR043317">
    <property type="entry name" value="UBL4B"/>
</dbReference>
<dbReference type="InterPro" id="IPR041421">
    <property type="entry name" value="Ubl4_C_TUGS"/>
</dbReference>
<comment type="subcellular location">
    <subcellularLocation>
        <location evidence="1">Cytoplasm</location>
    </subcellularLocation>
</comment>
<dbReference type="Pfam" id="PF00240">
    <property type="entry name" value="ubiquitin"/>
    <property type="match status" value="1"/>
</dbReference>
<dbReference type="SUPFAM" id="SSF54236">
    <property type="entry name" value="Ubiquitin-like"/>
    <property type="match status" value="1"/>
</dbReference>
<name>A0A4X2KY03_VOMUR</name>
<reference evidence="4" key="2">
    <citation type="submission" date="2025-08" db="UniProtKB">
        <authorList>
            <consortium name="Ensembl"/>
        </authorList>
    </citation>
    <scope>IDENTIFICATION</scope>
</reference>
<dbReference type="Proteomes" id="UP000314987">
    <property type="component" value="Unassembled WGS sequence"/>
</dbReference>
<dbReference type="InterPro" id="IPR029071">
    <property type="entry name" value="Ubiquitin-like_domsf"/>
</dbReference>
<dbReference type="GO" id="GO:0005737">
    <property type="term" value="C:cytoplasm"/>
    <property type="evidence" value="ECO:0007669"/>
    <property type="project" value="UniProtKB-SubCell"/>
</dbReference>
<dbReference type="STRING" id="29139.ENSVURP00010017149"/>
<evidence type="ECO:0000313" key="4">
    <source>
        <dbReference type="Ensembl" id="ENSVURP00010017149.1"/>
    </source>
</evidence>
<keyword evidence="5" id="KW-1185">Reference proteome</keyword>
<dbReference type="Pfam" id="PF17840">
    <property type="entry name" value="Tugs"/>
    <property type="match status" value="1"/>
</dbReference>
<dbReference type="InterPro" id="IPR019956">
    <property type="entry name" value="Ubiquitin_dom"/>
</dbReference>